<dbReference type="Pfam" id="PF08125">
    <property type="entry name" value="Mannitol_dh_C"/>
    <property type="match status" value="1"/>
</dbReference>
<dbReference type="InterPro" id="IPR036291">
    <property type="entry name" value="NAD(P)-bd_dom_sf"/>
</dbReference>
<dbReference type="InterPro" id="IPR013118">
    <property type="entry name" value="Mannitol_DH_C"/>
</dbReference>
<dbReference type="InterPro" id="IPR050988">
    <property type="entry name" value="Mannitol_DH/Oxidoreductase"/>
</dbReference>
<evidence type="ECO:0000259" key="8">
    <source>
        <dbReference type="Pfam" id="PF08125"/>
    </source>
</evidence>
<keyword evidence="5" id="KW-0520">NAD</keyword>
<gene>
    <name evidence="9" type="ORF">Dsi01nite_008380</name>
</gene>
<dbReference type="EC" id="1.1.1.17" evidence="2"/>
<evidence type="ECO:0000256" key="5">
    <source>
        <dbReference type="ARBA" id="ARBA00023027"/>
    </source>
</evidence>
<dbReference type="PANTHER" id="PTHR43362">
    <property type="entry name" value="MANNITOL DEHYDROGENASE DSF1-RELATED"/>
    <property type="match status" value="1"/>
</dbReference>
<reference evidence="9" key="1">
    <citation type="submission" date="2021-01" db="EMBL/GenBank/DDBJ databases">
        <title>Whole genome shotgun sequence of Dactylosporangium siamense NBRC 106093.</title>
        <authorList>
            <person name="Komaki H."/>
            <person name="Tamura T."/>
        </authorList>
    </citation>
    <scope>NUCLEOTIDE SEQUENCE</scope>
    <source>
        <strain evidence="9">NBRC 106093</strain>
    </source>
</reference>
<evidence type="ECO:0000256" key="2">
    <source>
        <dbReference type="ARBA" id="ARBA00012939"/>
    </source>
</evidence>
<evidence type="ECO:0000313" key="10">
    <source>
        <dbReference type="Proteomes" id="UP000660611"/>
    </source>
</evidence>
<feature type="domain" description="Mannitol dehydrogenase C-terminal" evidence="8">
    <location>
        <begin position="248"/>
        <end position="393"/>
    </location>
</feature>
<evidence type="ECO:0000313" key="9">
    <source>
        <dbReference type="EMBL" id="GIG42797.1"/>
    </source>
</evidence>
<keyword evidence="10" id="KW-1185">Reference proteome</keyword>
<feature type="domain" description="Mannitol dehydrogenase N-terminal" evidence="7">
    <location>
        <begin position="24"/>
        <end position="237"/>
    </location>
</feature>
<evidence type="ECO:0000256" key="3">
    <source>
        <dbReference type="ARBA" id="ARBA00016219"/>
    </source>
</evidence>
<dbReference type="AlphaFoldDB" id="A0A919PG81"/>
<comment type="similarity">
    <text evidence="1">Belongs to the mannitol dehydrogenase family.</text>
</comment>
<dbReference type="PROSITE" id="PS00974">
    <property type="entry name" value="MANNITOL_DHGENASE"/>
    <property type="match status" value="1"/>
</dbReference>
<dbReference type="Proteomes" id="UP000660611">
    <property type="component" value="Unassembled WGS sequence"/>
</dbReference>
<accession>A0A919PG81</accession>
<dbReference type="InterPro" id="IPR013131">
    <property type="entry name" value="Mannitol_DH_N"/>
</dbReference>
<dbReference type="EMBL" id="BONQ01000017">
    <property type="protein sequence ID" value="GIG42797.1"/>
    <property type="molecule type" value="Genomic_DNA"/>
</dbReference>
<dbReference type="InterPro" id="IPR000669">
    <property type="entry name" value="Mannitol_DH"/>
</dbReference>
<dbReference type="SUPFAM" id="SSF51735">
    <property type="entry name" value="NAD(P)-binding Rossmann-fold domains"/>
    <property type="match status" value="1"/>
</dbReference>
<dbReference type="InterPro" id="IPR013328">
    <property type="entry name" value="6PGD_dom2"/>
</dbReference>
<dbReference type="RefSeq" id="WP_203844673.1">
    <property type="nucleotide sequence ID" value="NZ_BAAAVW010000002.1"/>
</dbReference>
<dbReference type="PANTHER" id="PTHR43362:SF1">
    <property type="entry name" value="MANNITOL DEHYDROGENASE 2-RELATED"/>
    <property type="match status" value="1"/>
</dbReference>
<dbReference type="Gene3D" id="3.40.50.720">
    <property type="entry name" value="NAD(P)-binding Rossmann-like Domain"/>
    <property type="match status" value="1"/>
</dbReference>
<dbReference type="GO" id="GO:0019594">
    <property type="term" value="P:mannitol metabolic process"/>
    <property type="evidence" value="ECO:0007669"/>
    <property type="project" value="InterPro"/>
</dbReference>
<protein>
    <recommendedName>
        <fullName evidence="3">Mannitol-1-phosphate 5-dehydrogenase</fullName>
        <ecNumber evidence="2">1.1.1.17</ecNumber>
    </recommendedName>
</protein>
<comment type="catalytic activity">
    <reaction evidence="6">
        <text>D-mannitol 1-phosphate + NAD(+) = beta-D-fructose 6-phosphate + NADH + H(+)</text>
        <dbReference type="Rhea" id="RHEA:19661"/>
        <dbReference type="ChEBI" id="CHEBI:15378"/>
        <dbReference type="ChEBI" id="CHEBI:57540"/>
        <dbReference type="ChEBI" id="CHEBI:57634"/>
        <dbReference type="ChEBI" id="CHEBI:57945"/>
        <dbReference type="ChEBI" id="CHEBI:61381"/>
        <dbReference type="EC" id="1.1.1.17"/>
    </reaction>
</comment>
<dbReference type="SUPFAM" id="SSF48179">
    <property type="entry name" value="6-phosphogluconate dehydrogenase C-terminal domain-like"/>
    <property type="match status" value="1"/>
</dbReference>
<dbReference type="PRINTS" id="PR00084">
    <property type="entry name" value="MTLDHDRGNASE"/>
</dbReference>
<dbReference type="InterPro" id="IPR023027">
    <property type="entry name" value="Mannitol_DH_CS"/>
</dbReference>
<keyword evidence="4" id="KW-0560">Oxidoreductase</keyword>
<dbReference type="InterPro" id="IPR008927">
    <property type="entry name" value="6-PGluconate_DH-like_C_sf"/>
</dbReference>
<dbReference type="Gene3D" id="1.10.1040.10">
    <property type="entry name" value="N-(1-d-carboxylethyl)-l-norvaline Dehydrogenase, domain 2"/>
    <property type="match status" value="1"/>
</dbReference>
<dbReference type="Pfam" id="PF01232">
    <property type="entry name" value="Mannitol_dh"/>
    <property type="match status" value="1"/>
</dbReference>
<comment type="caution">
    <text evidence="9">The sequence shown here is derived from an EMBL/GenBank/DDBJ whole genome shotgun (WGS) entry which is preliminary data.</text>
</comment>
<evidence type="ECO:0000256" key="1">
    <source>
        <dbReference type="ARBA" id="ARBA00006541"/>
    </source>
</evidence>
<organism evidence="9 10">
    <name type="scientific">Dactylosporangium siamense</name>
    <dbReference type="NCBI Taxonomy" id="685454"/>
    <lineage>
        <taxon>Bacteria</taxon>
        <taxon>Bacillati</taxon>
        <taxon>Actinomycetota</taxon>
        <taxon>Actinomycetes</taxon>
        <taxon>Micromonosporales</taxon>
        <taxon>Micromonosporaceae</taxon>
        <taxon>Dactylosporangium</taxon>
    </lineage>
</organism>
<evidence type="ECO:0000259" key="7">
    <source>
        <dbReference type="Pfam" id="PF01232"/>
    </source>
</evidence>
<name>A0A919PG81_9ACTN</name>
<evidence type="ECO:0000256" key="4">
    <source>
        <dbReference type="ARBA" id="ARBA00023002"/>
    </source>
</evidence>
<evidence type="ECO:0000256" key="6">
    <source>
        <dbReference type="ARBA" id="ARBA00048615"/>
    </source>
</evidence>
<sequence length="435" mass="45566">MARLNRSAPVKVEPLIRPGDAGAGVLHFGLSAFHRAHQAVFTEDAIVRGGGDWAIVGVAPSSHAVLDALRAQEMLFSVLTVDGPDADARVVGVFDSVLHAGSEPGAVLRRLADPAIRVVTLTVTEKAYAPGSAVLDLIVRGLRLRETPLALVSCDNLHGNGSRLRGLVGDALDDPDIMALLSFPGTMVDRIVPATTPATLDRVESLVGARDEAAVAAEPFSQWVMQDDFAGGRPAWDLAGAVLTADTAPYELRKLRVLNGVHSALAYLGALAGAPTVDAALALPGCHAAMERFIASDIAPTLTELPVIPYGEQVLRRFANSALRYRTLQVAGDGSQKLPQRLLGTVADRRAAGAVPSYAALVLAAWIRFVGGRADDGTALPLDDPLAGSLRGASPSRALELLSPGLADDAPLRAEIDRWLRDLERHGAAGVLAAL</sequence>
<dbReference type="GO" id="GO:0008926">
    <property type="term" value="F:mannitol-1-phosphate 5-dehydrogenase activity"/>
    <property type="evidence" value="ECO:0007669"/>
    <property type="project" value="UniProtKB-EC"/>
</dbReference>
<proteinExistence type="inferred from homology"/>